<dbReference type="KEGG" id="tvi:Thivi_1010"/>
<dbReference type="PANTHER" id="PTHR45228:SF5">
    <property type="entry name" value="CYCLIC DI-GMP PHOSPHODIESTERASE VC_1348-RELATED"/>
    <property type="match status" value="1"/>
</dbReference>
<evidence type="ECO:0000256" key="1">
    <source>
        <dbReference type="PROSITE-ProRule" id="PRU00169"/>
    </source>
</evidence>
<dbReference type="OrthoDB" id="9802066at2"/>
<dbReference type="InterPro" id="IPR001789">
    <property type="entry name" value="Sig_transdc_resp-reg_receiver"/>
</dbReference>
<dbReference type="InterPro" id="IPR052020">
    <property type="entry name" value="Cyclic_di-GMP/3'3'-cGAMP_PDE"/>
</dbReference>
<dbReference type="HOGENOM" id="CLU_000445_92_10_6"/>
<dbReference type="Pfam" id="PF00072">
    <property type="entry name" value="Response_reg"/>
    <property type="match status" value="1"/>
</dbReference>
<sequence length="376" mass="41819">MLDGALPTILIVDDSPENLTVLSELLQLDYRVRAATSGEKALRIAATAPWPDLVLLDVMMPGMDGYEVFTRLRADPQTREIPVIFVTAMDSAEAELRGLDVGAVDYIAKPIVPSILLARVRTQLELKQARDWLKDQNAYLEAELARRMSENLVVQEVSIHALAHLAEIRDPETGNHLRRTQGYVSTLAHQLRDHPRFSEFLTDRVIDQLAKSAPLHDIGKVGIPDSILLKPGKLTPDEWEIMKTHAKLGSDAIEQAERDADRLVEFLVLAKDIAHYHHEKWDGSGYPEGLAGDAIPIAARLMALADVFDALISPRVYKPPMTFEDAFNIIVAGRGSHFDPDVTDAFLATFEEFRGIAVRYLENEPDLPTGNRPGRA</sequence>
<dbReference type="CDD" id="cd19920">
    <property type="entry name" value="REC_PA4781-like"/>
    <property type="match status" value="1"/>
</dbReference>
<dbReference type="GO" id="GO:0008081">
    <property type="term" value="F:phosphoric diester hydrolase activity"/>
    <property type="evidence" value="ECO:0007669"/>
    <property type="project" value="UniProtKB-ARBA"/>
</dbReference>
<keyword evidence="5" id="KW-1185">Reference proteome</keyword>
<evidence type="ECO:0000259" key="2">
    <source>
        <dbReference type="PROSITE" id="PS50110"/>
    </source>
</evidence>
<dbReference type="InterPro" id="IPR011006">
    <property type="entry name" value="CheY-like_superfamily"/>
</dbReference>
<dbReference type="EMBL" id="CP003154">
    <property type="protein sequence ID" value="AFL73041.1"/>
    <property type="molecule type" value="Genomic_DNA"/>
</dbReference>
<gene>
    <name evidence="4" type="ordered locus">Thivi_1010</name>
</gene>
<dbReference type="AlphaFoldDB" id="I3Y7S3"/>
<feature type="domain" description="HD-GYP" evidence="3">
    <location>
        <begin position="151"/>
        <end position="362"/>
    </location>
</feature>
<dbReference type="SUPFAM" id="SSF52172">
    <property type="entry name" value="CheY-like"/>
    <property type="match status" value="1"/>
</dbReference>
<dbReference type="PROSITE" id="PS50110">
    <property type="entry name" value="RESPONSE_REGULATORY"/>
    <property type="match status" value="1"/>
</dbReference>
<dbReference type="InterPro" id="IPR037522">
    <property type="entry name" value="HD_GYP_dom"/>
</dbReference>
<dbReference type="Gene3D" id="3.40.50.2300">
    <property type="match status" value="1"/>
</dbReference>
<dbReference type="SMART" id="SM00471">
    <property type="entry name" value="HDc"/>
    <property type="match status" value="1"/>
</dbReference>
<name>I3Y7S3_THIV6</name>
<evidence type="ECO:0000313" key="5">
    <source>
        <dbReference type="Proteomes" id="UP000006062"/>
    </source>
</evidence>
<dbReference type="eggNOG" id="COG3437">
    <property type="taxonomic scope" value="Bacteria"/>
</dbReference>
<dbReference type="SMART" id="SM00448">
    <property type="entry name" value="REC"/>
    <property type="match status" value="1"/>
</dbReference>
<dbReference type="RefSeq" id="WP_014777527.1">
    <property type="nucleotide sequence ID" value="NC_018012.1"/>
</dbReference>
<dbReference type="STRING" id="765911.Thivi_1010"/>
<accession>I3Y7S3</accession>
<evidence type="ECO:0000259" key="3">
    <source>
        <dbReference type="PROSITE" id="PS51832"/>
    </source>
</evidence>
<dbReference type="PROSITE" id="PS51832">
    <property type="entry name" value="HD_GYP"/>
    <property type="match status" value="1"/>
</dbReference>
<dbReference type="InterPro" id="IPR003607">
    <property type="entry name" value="HD/PDEase_dom"/>
</dbReference>
<reference evidence="4 5" key="1">
    <citation type="submission" date="2012-06" db="EMBL/GenBank/DDBJ databases">
        <title>Complete sequence of Thiocystis violascens DSM 198.</title>
        <authorList>
            <consortium name="US DOE Joint Genome Institute"/>
            <person name="Lucas S."/>
            <person name="Han J."/>
            <person name="Lapidus A."/>
            <person name="Cheng J.-F."/>
            <person name="Goodwin L."/>
            <person name="Pitluck S."/>
            <person name="Peters L."/>
            <person name="Ovchinnikova G."/>
            <person name="Teshima H."/>
            <person name="Detter J.C."/>
            <person name="Han C."/>
            <person name="Tapia R."/>
            <person name="Land M."/>
            <person name="Hauser L."/>
            <person name="Kyrpides N."/>
            <person name="Ivanova N."/>
            <person name="Pagani I."/>
            <person name="Vogl K."/>
            <person name="Liu Z."/>
            <person name="Frigaard N.-U."/>
            <person name="Bryant D."/>
            <person name="Woyke T."/>
        </authorList>
    </citation>
    <scope>NUCLEOTIDE SEQUENCE [LARGE SCALE GENOMIC DNA]</scope>
    <source>
        <strain evidence="5">ATCC 17096 / DSM 198 / 6111</strain>
    </source>
</reference>
<keyword evidence="1" id="KW-0597">Phosphoprotein</keyword>
<feature type="domain" description="Response regulatory" evidence="2">
    <location>
        <begin position="8"/>
        <end position="124"/>
    </location>
</feature>
<dbReference type="Proteomes" id="UP000006062">
    <property type="component" value="Chromosome"/>
</dbReference>
<feature type="modified residue" description="4-aspartylphosphate" evidence="1">
    <location>
        <position position="57"/>
    </location>
</feature>
<dbReference type="Pfam" id="PF13487">
    <property type="entry name" value="HD_5"/>
    <property type="match status" value="1"/>
</dbReference>
<organism evidence="4 5">
    <name type="scientific">Thiocystis violascens (strain ATCC 17096 / DSM 198 / 6111)</name>
    <name type="common">Chromatium violascens</name>
    <dbReference type="NCBI Taxonomy" id="765911"/>
    <lineage>
        <taxon>Bacteria</taxon>
        <taxon>Pseudomonadati</taxon>
        <taxon>Pseudomonadota</taxon>
        <taxon>Gammaproteobacteria</taxon>
        <taxon>Chromatiales</taxon>
        <taxon>Chromatiaceae</taxon>
        <taxon>Thiocystis</taxon>
    </lineage>
</organism>
<dbReference type="PANTHER" id="PTHR45228">
    <property type="entry name" value="CYCLIC DI-GMP PHOSPHODIESTERASE TM_0186-RELATED"/>
    <property type="match status" value="1"/>
</dbReference>
<proteinExistence type="predicted"/>
<protein>
    <submittedName>
        <fullName evidence="4">Response regulator containing a CheY-like receiver domain and an HD-GYP domain</fullName>
    </submittedName>
</protein>
<dbReference type="CDD" id="cd00077">
    <property type="entry name" value="HDc"/>
    <property type="match status" value="1"/>
</dbReference>
<dbReference type="Gene3D" id="1.10.3210.10">
    <property type="entry name" value="Hypothetical protein af1432"/>
    <property type="match status" value="1"/>
</dbReference>
<dbReference type="GO" id="GO:0000160">
    <property type="term" value="P:phosphorelay signal transduction system"/>
    <property type="evidence" value="ECO:0007669"/>
    <property type="project" value="InterPro"/>
</dbReference>
<dbReference type="SUPFAM" id="SSF109604">
    <property type="entry name" value="HD-domain/PDEase-like"/>
    <property type="match status" value="1"/>
</dbReference>
<evidence type="ECO:0000313" key="4">
    <source>
        <dbReference type="EMBL" id="AFL73041.1"/>
    </source>
</evidence>